<dbReference type="InterPro" id="IPR000008">
    <property type="entry name" value="C2_dom"/>
</dbReference>
<dbReference type="CDD" id="cd00030">
    <property type="entry name" value="C2"/>
    <property type="match status" value="1"/>
</dbReference>
<feature type="transmembrane region" description="Helical" evidence="12">
    <location>
        <begin position="51"/>
        <end position="71"/>
    </location>
</feature>
<protein>
    <recommendedName>
        <fullName evidence="16">C2 domain-containing protein</fullName>
    </recommendedName>
</protein>
<evidence type="ECO:0000256" key="5">
    <source>
        <dbReference type="ARBA" id="ARBA00022723"/>
    </source>
</evidence>
<evidence type="ECO:0000256" key="7">
    <source>
        <dbReference type="ARBA" id="ARBA00022837"/>
    </source>
</evidence>
<dbReference type="PROSITE" id="PS51847">
    <property type="entry name" value="SMP"/>
    <property type="match status" value="1"/>
</dbReference>
<evidence type="ECO:0000256" key="4">
    <source>
        <dbReference type="ARBA" id="ARBA00022692"/>
    </source>
</evidence>
<dbReference type="InterPro" id="IPR031468">
    <property type="entry name" value="SMP_LBD"/>
</dbReference>
<dbReference type="CDD" id="cd21677">
    <property type="entry name" value="SMP_SYT"/>
    <property type="match status" value="1"/>
</dbReference>
<sequence length="677" mass="77202">MAKRAAMEATKGAATMTVDAKTSVTSNATVRALEFVVKAVRWLIRATTTQIAVATATTAIGFVLGAMLTVWSKRTRDKDYVRRALISRRRRKDADASPSLTWLESVRAKKELETNEQDQIHFKDEFKTLFNTYSPKWTEDASFNRVHWLNRVIDAAWPNIDTGVSKTVKESVEPILRDMLPESVTWIGFEKFTLGPRAPTLSGIRSHSSHMENSILDIELTWASSCEIIVTLYAFGIRFPVSLRQLQLKCLVQVTFDPLVDIIPCLGAIEACLMGMPEILDFGLFLPGGIDLMALPFMHGFVKRTVKSSIEKMLLYPYKLHIPIMEASGIEESSTGMMRIRFLKGNAFYKRRNYSRLSRKKGKASSLMRNMLKSDNYFIKYWTREQRQLSTPPRLGDAPSWDGVEDSFVLCDRETPLTFRLLKQGAERISNYGEASITCGEIADRGPGPIVLELPFIDPTYYKKECPLEYFAAADGYTHEQIMTRINEITEWHKKSEEEADEARMKYFYRCVEEQNKTKTPGGKKFMHPTMTVELEYIDTGAPDEFDEDYEQGLLTVELLEGRNLLRVKDLPPNPMAHMSCAKQTYTSARKLKTSQPKFNERFVFYNVLPDVDPLRIEIRGFEVSLGFVEIDVSLVRQNVIMKDVFKLQGVAKGEIELLLQYAPMSTKKALHRIPDL</sequence>
<evidence type="ECO:0000256" key="8">
    <source>
        <dbReference type="ARBA" id="ARBA00022989"/>
    </source>
</evidence>
<dbReference type="InterPro" id="IPR035892">
    <property type="entry name" value="C2_domain_sf"/>
</dbReference>
<keyword evidence="10" id="KW-0446">Lipid-binding</keyword>
<evidence type="ECO:0000256" key="1">
    <source>
        <dbReference type="ARBA" id="ARBA00004167"/>
    </source>
</evidence>
<organism evidence="15">
    <name type="scientific">Ostreococcus sp. 'lucimarinus'</name>
    <dbReference type="NCBI Taxonomy" id="242159"/>
    <lineage>
        <taxon>Eukaryota</taxon>
        <taxon>Viridiplantae</taxon>
        <taxon>Chlorophyta</taxon>
        <taxon>Mamiellophyceae</taxon>
        <taxon>Mamiellales</taxon>
        <taxon>Bathycoccaceae</taxon>
        <taxon>Ostreococcus</taxon>
    </lineage>
</organism>
<dbReference type="GO" id="GO:0005783">
    <property type="term" value="C:endoplasmic reticulum"/>
    <property type="evidence" value="ECO:0007669"/>
    <property type="project" value="TreeGrafter"/>
</dbReference>
<keyword evidence="9" id="KW-0445">Lipid transport</keyword>
<evidence type="ECO:0000259" key="14">
    <source>
        <dbReference type="PROSITE" id="PS51847"/>
    </source>
</evidence>
<dbReference type="PANTHER" id="PTHR10774:SF190">
    <property type="entry name" value="C2 CALCIUM_LIPID-BINDING ENDONUCLEASE_EXONUCLEASE_PHOSPHATASE-RELATED"/>
    <property type="match status" value="1"/>
</dbReference>
<dbReference type="GO" id="GO:0046872">
    <property type="term" value="F:metal ion binding"/>
    <property type="evidence" value="ECO:0007669"/>
    <property type="project" value="UniProtKB-KW"/>
</dbReference>
<dbReference type="InterPro" id="IPR039010">
    <property type="entry name" value="Synaptotagmin_SMP"/>
</dbReference>
<evidence type="ECO:0000256" key="9">
    <source>
        <dbReference type="ARBA" id="ARBA00023055"/>
    </source>
</evidence>
<dbReference type="GO" id="GO:0006869">
    <property type="term" value="P:lipid transport"/>
    <property type="evidence" value="ECO:0007669"/>
    <property type="project" value="UniProtKB-KW"/>
</dbReference>
<keyword evidence="11 12" id="KW-0472">Membrane</keyword>
<evidence type="ECO:0000259" key="13">
    <source>
        <dbReference type="PROSITE" id="PS50004"/>
    </source>
</evidence>
<keyword evidence="4 12" id="KW-0812">Transmembrane</keyword>
<keyword evidence="3" id="KW-0813">Transport</keyword>
<feature type="domain" description="SMP-LTD" evidence="14">
    <location>
        <begin position="142"/>
        <end position="325"/>
    </location>
</feature>
<keyword evidence="5" id="KW-0479">Metal-binding</keyword>
<dbReference type="PROSITE" id="PS50004">
    <property type="entry name" value="C2"/>
    <property type="match status" value="1"/>
</dbReference>
<dbReference type="Gene3D" id="2.60.40.150">
    <property type="entry name" value="C2 domain"/>
    <property type="match status" value="1"/>
</dbReference>
<dbReference type="EMBL" id="HBDX01006961">
    <property type="protein sequence ID" value="CAD8225228.1"/>
    <property type="molecule type" value="Transcribed_RNA"/>
</dbReference>
<dbReference type="Pfam" id="PF00168">
    <property type="entry name" value="C2"/>
    <property type="match status" value="1"/>
</dbReference>
<evidence type="ECO:0000256" key="6">
    <source>
        <dbReference type="ARBA" id="ARBA00022737"/>
    </source>
</evidence>
<evidence type="ECO:0008006" key="16">
    <source>
        <dbReference type="Google" id="ProtNLM"/>
    </source>
</evidence>
<proteinExistence type="inferred from homology"/>
<evidence type="ECO:0000256" key="12">
    <source>
        <dbReference type="SAM" id="Phobius"/>
    </source>
</evidence>
<keyword evidence="8 12" id="KW-1133">Transmembrane helix</keyword>
<comment type="subcellular location">
    <subcellularLocation>
        <location evidence="1">Membrane</location>
        <topology evidence="1">Single-pass membrane protein</topology>
    </subcellularLocation>
</comment>
<dbReference type="GO" id="GO:0016020">
    <property type="term" value="C:membrane"/>
    <property type="evidence" value="ECO:0007669"/>
    <property type="project" value="UniProtKB-SubCell"/>
</dbReference>
<keyword evidence="7" id="KW-0106">Calcium</keyword>
<comment type="similarity">
    <text evidence="2">Belongs to the synaptotagmin family.</text>
</comment>
<reference evidence="15" key="1">
    <citation type="submission" date="2021-01" db="EMBL/GenBank/DDBJ databases">
        <authorList>
            <person name="Corre E."/>
            <person name="Pelletier E."/>
            <person name="Niang G."/>
            <person name="Scheremetjew M."/>
            <person name="Finn R."/>
            <person name="Kale V."/>
            <person name="Holt S."/>
            <person name="Cochrane G."/>
            <person name="Meng A."/>
            <person name="Brown T."/>
            <person name="Cohen L."/>
        </authorList>
    </citation>
    <scope>NUCLEOTIDE SEQUENCE</scope>
    <source>
        <strain evidence="15">Clade-A-BCC118000</strain>
    </source>
</reference>
<dbReference type="PANTHER" id="PTHR10774">
    <property type="entry name" value="EXTENDED SYNAPTOTAGMIN-RELATED"/>
    <property type="match status" value="1"/>
</dbReference>
<dbReference type="InterPro" id="IPR045050">
    <property type="entry name" value="Synaptotagmin_plant"/>
</dbReference>
<evidence type="ECO:0000256" key="10">
    <source>
        <dbReference type="ARBA" id="ARBA00023121"/>
    </source>
</evidence>
<dbReference type="SUPFAM" id="SSF49562">
    <property type="entry name" value="C2 domain (Calcium/lipid-binding domain, CaLB)"/>
    <property type="match status" value="1"/>
</dbReference>
<feature type="domain" description="C2" evidence="13">
    <location>
        <begin position="536"/>
        <end position="660"/>
    </location>
</feature>
<keyword evidence="6" id="KW-0677">Repeat</keyword>
<evidence type="ECO:0000256" key="2">
    <source>
        <dbReference type="ARBA" id="ARBA00006996"/>
    </source>
</evidence>
<gene>
    <name evidence="15" type="ORF">OLUC0939_LOCUS5968</name>
</gene>
<dbReference type="SMART" id="SM00239">
    <property type="entry name" value="C2"/>
    <property type="match status" value="1"/>
</dbReference>
<evidence type="ECO:0000256" key="11">
    <source>
        <dbReference type="ARBA" id="ARBA00023136"/>
    </source>
</evidence>
<dbReference type="AlphaFoldDB" id="A0A7R9XT25"/>
<dbReference type="Pfam" id="PF17047">
    <property type="entry name" value="SMP_LBD"/>
    <property type="match status" value="1"/>
</dbReference>
<evidence type="ECO:0000313" key="15">
    <source>
        <dbReference type="EMBL" id="CAD8225228.1"/>
    </source>
</evidence>
<evidence type="ECO:0000256" key="3">
    <source>
        <dbReference type="ARBA" id="ARBA00022448"/>
    </source>
</evidence>
<dbReference type="GO" id="GO:0008289">
    <property type="term" value="F:lipid binding"/>
    <property type="evidence" value="ECO:0007669"/>
    <property type="project" value="UniProtKB-KW"/>
</dbReference>
<name>A0A7R9XT25_9CHLO</name>
<accession>A0A7R9XT25</accession>